<comment type="caution">
    <text evidence="5">The sequence shown here is derived from an EMBL/GenBank/DDBJ whole genome shotgun (WGS) entry which is preliminary data.</text>
</comment>
<dbReference type="EMBL" id="JAUSUP010000012">
    <property type="protein sequence ID" value="MDQ0352689.1"/>
    <property type="molecule type" value="Genomic_DNA"/>
</dbReference>
<dbReference type="PROSITE" id="PS01081">
    <property type="entry name" value="HTH_TETR_1"/>
    <property type="match status" value="1"/>
</dbReference>
<dbReference type="PANTHER" id="PTHR43479:SF22">
    <property type="entry name" value="TRANSCRIPTIONAL REGULATOR, TETR FAMILY"/>
    <property type="match status" value="1"/>
</dbReference>
<accession>A0ABU0DWH7</accession>
<protein>
    <submittedName>
        <fullName evidence="5">AcrR family transcriptional regulator</fullName>
    </submittedName>
</protein>
<evidence type="ECO:0000259" key="4">
    <source>
        <dbReference type="PROSITE" id="PS50977"/>
    </source>
</evidence>
<dbReference type="SUPFAM" id="SSF46689">
    <property type="entry name" value="Homeodomain-like"/>
    <property type="match status" value="1"/>
</dbReference>
<dbReference type="InterPro" id="IPR009057">
    <property type="entry name" value="Homeodomain-like_sf"/>
</dbReference>
<evidence type="ECO:0000256" key="1">
    <source>
        <dbReference type="ARBA" id="ARBA00022491"/>
    </source>
</evidence>
<evidence type="ECO:0000313" key="5">
    <source>
        <dbReference type="EMBL" id="MDQ0352689.1"/>
    </source>
</evidence>
<keyword evidence="2 3" id="KW-0238">DNA-binding</keyword>
<keyword evidence="6" id="KW-1185">Reference proteome</keyword>
<feature type="domain" description="HTH tetR-type" evidence="4">
    <location>
        <begin position="2"/>
        <end position="62"/>
    </location>
</feature>
<gene>
    <name evidence="5" type="ORF">J2R98_002540</name>
</gene>
<dbReference type="Gene3D" id="1.10.357.10">
    <property type="entry name" value="Tetracycline Repressor, domain 2"/>
    <property type="match status" value="1"/>
</dbReference>
<feature type="DNA-binding region" description="H-T-H motif" evidence="3">
    <location>
        <begin position="25"/>
        <end position="44"/>
    </location>
</feature>
<evidence type="ECO:0000256" key="3">
    <source>
        <dbReference type="PROSITE-ProRule" id="PRU00335"/>
    </source>
</evidence>
<proteinExistence type="predicted"/>
<name>A0ABU0DWH7_9BACI</name>
<dbReference type="PANTHER" id="PTHR43479">
    <property type="entry name" value="ACREF/ENVCD OPERON REPRESSOR-RELATED"/>
    <property type="match status" value="1"/>
</dbReference>
<organism evidence="5 6">
    <name type="scientific">Alkalibacillus filiformis</name>
    <dbReference type="NCBI Taxonomy" id="200990"/>
    <lineage>
        <taxon>Bacteria</taxon>
        <taxon>Bacillati</taxon>
        <taxon>Bacillota</taxon>
        <taxon>Bacilli</taxon>
        <taxon>Bacillales</taxon>
        <taxon>Bacillaceae</taxon>
        <taxon>Alkalibacillus</taxon>
    </lineage>
</organism>
<dbReference type="RefSeq" id="WP_307069471.1">
    <property type="nucleotide sequence ID" value="NZ_JAUSUP010000012.1"/>
</dbReference>
<sequence length="276" mass="32816">MQEKKIEIIKASIDLFAEKGFHVTSVQEIVDRANVAKGSFYNYFTSKNDLIRAIYDFYFAVLEEAMVEEKTQTDDPKEQFQNQLAVFFEFFLNNKPLIKMIMKEQIPIDRDMESFMTEMKQQHYDWLHQNIKRIYGQEAEPYIYDVLVIVDGMLQSYNNWILVDEESIDVDQLPQFILKRVETLCEQLINERESTPIKKKPDFLDDQSIILTRIRQKVFSMMSRNQNKALDALSAIDQQLKKEEPERIVLDSLLMNLETYSEIRKDVRHFRTKLNV</sequence>
<dbReference type="Pfam" id="PF00440">
    <property type="entry name" value="TetR_N"/>
    <property type="match status" value="1"/>
</dbReference>
<evidence type="ECO:0000256" key="2">
    <source>
        <dbReference type="ARBA" id="ARBA00023125"/>
    </source>
</evidence>
<evidence type="ECO:0000313" key="6">
    <source>
        <dbReference type="Proteomes" id="UP001236723"/>
    </source>
</evidence>
<dbReference type="InterPro" id="IPR050624">
    <property type="entry name" value="HTH-type_Tx_Regulator"/>
</dbReference>
<dbReference type="PROSITE" id="PS50977">
    <property type="entry name" value="HTH_TETR_2"/>
    <property type="match status" value="1"/>
</dbReference>
<keyword evidence="1" id="KW-0678">Repressor</keyword>
<dbReference type="Proteomes" id="UP001236723">
    <property type="component" value="Unassembled WGS sequence"/>
</dbReference>
<dbReference type="InterPro" id="IPR023772">
    <property type="entry name" value="DNA-bd_HTH_TetR-type_CS"/>
</dbReference>
<dbReference type="PRINTS" id="PR00455">
    <property type="entry name" value="HTHTETR"/>
</dbReference>
<dbReference type="InterPro" id="IPR001647">
    <property type="entry name" value="HTH_TetR"/>
</dbReference>
<reference evidence="5 6" key="1">
    <citation type="submission" date="2023-07" db="EMBL/GenBank/DDBJ databases">
        <title>Genomic Encyclopedia of Type Strains, Phase IV (KMG-IV): sequencing the most valuable type-strain genomes for metagenomic binning, comparative biology and taxonomic classification.</title>
        <authorList>
            <person name="Goeker M."/>
        </authorList>
    </citation>
    <scope>NUCLEOTIDE SEQUENCE [LARGE SCALE GENOMIC DNA]</scope>
    <source>
        <strain evidence="5 6">DSM 15448</strain>
    </source>
</reference>